<dbReference type="Proteomes" id="UP001595960">
    <property type="component" value="Unassembled WGS sequence"/>
</dbReference>
<keyword evidence="1" id="KW-1133">Transmembrane helix</keyword>
<feature type="transmembrane region" description="Helical" evidence="1">
    <location>
        <begin position="21"/>
        <end position="41"/>
    </location>
</feature>
<keyword evidence="4" id="KW-1185">Reference proteome</keyword>
<dbReference type="GO" id="GO:0016787">
    <property type="term" value="F:hydrolase activity"/>
    <property type="evidence" value="ECO:0007669"/>
    <property type="project" value="UniProtKB-KW"/>
</dbReference>
<dbReference type="EMBL" id="JBHSJC010000001">
    <property type="protein sequence ID" value="MFC4828191.1"/>
    <property type="molecule type" value="Genomic_DNA"/>
</dbReference>
<dbReference type="Pfam" id="PF02517">
    <property type="entry name" value="Rce1-like"/>
    <property type="match status" value="1"/>
</dbReference>
<feature type="domain" description="CAAX prenyl protease 2/Lysostaphin resistance protein A-like" evidence="2">
    <location>
        <begin position="129"/>
        <end position="227"/>
    </location>
</feature>
<accession>A0ABV9R245</accession>
<keyword evidence="1" id="KW-0472">Membrane</keyword>
<feature type="transmembrane region" description="Helical" evidence="1">
    <location>
        <begin position="53"/>
        <end position="70"/>
    </location>
</feature>
<reference evidence="4" key="1">
    <citation type="journal article" date="2019" name="Int. J. Syst. Evol. Microbiol.">
        <title>The Global Catalogue of Microorganisms (GCM) 10K type strain sequencing project: providing services to taxonomists for standard genome sequencing and annotation.</title>
        <authorList>
            <consortium name="The Broad Institute Genomics Platform"/>
            <consortium name="The Broad Institute Genome Sequencing Center for Infectious Disease"/>
            <person name="Wu L."/>
            <person name="Ma J."/>
        </authorList>
    </citation>
    <scope>NUCLEOTIDE SEQUENCE [LARGE SCALE GENOMIC DNA]</scope>
    <source>
        <strain evidence="4">CGMCC 1.12192</strain>
    </source>
</reference>
<dbReference type="RefSeq" id="WP_204391156.1">
    <property type="nucleotide sequence ID" value="NZ_JAFBBW010000001.1"/>
</dbReference>
<proteinExistence type="predicted"/>
<feature type="transmembrane region" description="Helical" evidence="1">
    <location>
        <begin position="91"/>
        <end position="111"/>
    </location>
</feature>
<evidence type="ECO:0000313" key="4">
    <source>
        <dbReference type="Proteomes" id="UP001595960"/>
    </source>
</evidence>
<evidence type="ECO:0000259" key="2">
    <source>
        <dbReference type="Pfam" id="PF02517"/>
    </source>
</evidence>
<feature type="transmembrane region" description="Helical" evidence="1">
    <location>
        <begin position="238"/>
        <end position="258"/>
    </location>
</feature>
<evidence type="ECO:0000313" key="3">
    <source>
        <dbReference type="EMBL" id="MFC4828191.1"/>
    </source>
</evidence>
<keyword evidence="3" id="KW-0378">Hydrolase</keyword>
<comment type="caution">
    <text evidence="3">The sequence shown here is derived from an EMBL/GenBank/DDBJ whole genome shotgun (WGS) entry which is preliminary data.</text>
</comment>
<sequence>MRAAGGAPPRPSAESSADRRPLAFFLLVLLLSLPFAVAGWLTGAMLLPGLPVAAMQAVCPAVAAVVLVAIRTGRAGVAAFLRRAFTAWPRGVQWPILLLGPPVLLAVVWLLQRALGVPVPLPGVDVGRIAVLFAVFLVSAVTEELGWSSYALEPLRDRWGPLVAAVVIGLAWAAMHVLALVQAGRDWRWIAWWVVTTLALRMLLVVIFARTGGGVMGVSLFHASYNVAWQSYPESGSYWDPALVGPVFAVVAAAAMVVDRRRRQGAVA</sequence>
<dbReference type="InterPro" id="IPR003675">
    <property type="entry name" value="Rce1/LyrA-like_dom"/>
</dbReference>
<dbReference type="EC" id="3.4.-.-" evidence="3"/>
<protein>
    <submittedName>
        <fullName evidence="3">CPBP family intramembrane glutamic endopeptidase</fullName>
        <ecNumber evidence="3">3.4.-.-</ecNumber>
    </submittedName>
</protein>
<evidence type="ECO:0000256" key="1">
    <source>
        <dbReference type="SAM" id="Phobius"/>
    </source>
</evidence>
<feature type="transmembrane region" description="Helical" evidence="1">
    <location>
        <begin position="189"/>
        <end position="208"/>
    </location>
</feature>
<name>A0ABV9R245_9MICO</name>
<gene>
    <name evidence="3" type="ORF">ACFPER_05270</name>
</gene>
<keyword evidence="1" id="KW-0812">Transmembrane</keyword>
<organism evidence="3 4">
    <name type="scientific">Agromyces aurantiacus</name>
    <dbReference type="NCBI Taxonomy" id="165814"/>
    <lineage>
        <taxon>Bacteria</taxon>
        <taxon>Bacillati</taxon>
        <taxon>Actinomycetota</taxon>
        <taxon>Actinomycetes</taxon>
        <taxon>Micrococcales</taxon>
        <taxon>Microbacteriaceae</taxon>
        <taxon>Agromyces</taxon>
    </lineage>
</organism>
<feature type="transmembrane region" description="Helical" evidence="1">
    <location>
        <begin position="159"/>
        <end position="183"/>
    </location>
</feature>